<feature type="non-terminal residue" evidence="1">
    <location>
        <position position="1"/>
    </location>
</feature>
<comment type="caution">
    <text evidence="1">The sequence shown here is derived from an EMBL/GenBank/DDBJ whole genome shotgun (WGS) entry which is preliminary data.</text>
</comment>
<dbReference type="Gene3D" id="3.30.420.10">
    <property type="entry name" value="Ribonuclease H-like superfamily/Ribonuclease H"/>
    <property type="match status" value="1"/>
</dbReference>
<organism evidence="1 2">
    <name type="scientific">Ranatra chinensis</name>
    <dbReference type="NCBI Taxonomy" id="642074"/>
    <lineage>
        <taxon>Eukaryota</taxon>
        <taxon>Metazoa</taxon>
        <taxon>Ecdysozoa</taxon>
        <taxon>Arthropoda</taxon>
        <taxon>Hexapoda</taxon>
        <taxon>Insecta</taxon>
        <taxon>Pterygota</taxon>
        <taxon>Neoptera</taxon>
        <taxon>Paraneoptera</taxon>
        <taxon>Hemiptera</taxon>
        <taxon>Heteroptera</taxon>
        <taxon>Panheteroptera</taxon>
        <taxon>Nepomorpha</taxon>
        <taxon>Nepidae</taxon>
        <taxon>Ranatrinae</taxon>
        <taxon>Ranatra</taxon>
    </lineage>
</organism>
<sequence length="104" mass="11444">FVLQVLGVQEYVVRPSGGGDVNANILSEQALAETTLTEAAVKTSGLPLDRALHQFESYLRTVQISGCNLTLVTDGQLPLRQALHPECCRKDIELPPQYFRYCPA</sequence>
<dbReference type="AlphaFoldDB" id="A0ABD0XXK4"/>
<gene>
    <name evidence="1" type="ORF">AAG570_007091</name>
</gene>
<dbReference type="InterPro" id="IPR036397">
    <property type="entry name" value="RNaseH_sf"/>
</dbReference>
<keyword evidence="2" id="KW-1185">Reference proteome</keyword>
<reference evidence="1 2" key="1">
    <citation type="submission" date="2024-07" db="EMBL/GenBank/DDBJ databases">
        <title>Chromosome-level genome assembly of the water stick insect Ranatra chinensis (Heteroptera: Nepidae).</title>
        <authorList>
            <person name="Liu X."/>
        </authorList>
    </citation>
    <scope>NUCLEOTIDE SEQUENCE [LARGE SCALE GENOMIC DNA]</scope>
    <source>
        <strain evidence="1">Cailab_2021Rc</strain>
        <tissue evidence="1">Muscle</tissue>
    </source>
</reference>
<dbReference type="Proteomes" id="UP001558652">
    <property type="component" value="Unassembled WGS sequence"/>
</dbReference>
<evidence type="ECO:0000313" key="1">
    <source>
        <dbReference type="EMBL" id="KAL1115060.1"/>
    </source>
</evidence>
<accession>A0ABD0XXK4</accession>
<evidence type="ECO:0000313" key="2">
    <source>
        <dbReference type="Proteomes" id="UP001558652"/>
    </source>
</evidence>
<protein>
    <submittedName>
        <fullName evidence="1">Uncharacterized protein</fullName>
    </submittedName>
</protein>
<name>A0ABD0XXK4_9HEMI</name>
<proteinExistence type="predicted"/>
<dbReference type="EMBL" id="JBFDAA010000020">
    <property type="protein sequence ID" value="KAL1115060.1"/>
    <property type="molecule type" value="Genomic_DNA"/>
</dbReference>